<proteinExistence type="predicted"/>
<name>A0ABT5F5U5_9BACT</name>
<evidence type="ECO:0000313" key="3">
    <source>
        <dbReference type="EMBL" id="MDC0748465.1"/>
    </source>
</evidence>
<organism evidence="3 4">
    <name type="scientific">Polyangium mundeleinium</name>
    <dbReference type="NCBI Taxonomy" id="2995306"/>
    <lineage>
        <taxon>Bacteria</taxon>
        <taxon>Pseudomonadati</taxon>
        <taxon>Myxococcota</taxon>
        <taxon>Polyangia</taxon>
        <taxon>Polyangiales</taxon>
        <taxon>Polyangiaceae</taxon>
        <taxon>Polyangium</taxon>
    </lineage>
</organism>
<dbReference type="Proteomes" id="UP001221411">
    <property type="component" value="Unassembled WGS sequence"/>
</dbReference>
<evidence type="ECO:0000256" key="2">
    <source>
        <dbReference type="SAM" id="SignalP"/>
    </source>
</evidence>
<accession>A0ABT5F5U5</accession>
<dbReference type="RefSeq" id="WP_271927416.1">
    <property type="nucleotide sequence ID" value="NZ_JAQNDO010000001.1"/>
</dbReference>
<dbReference type="SMART" id="SM00028">
    <property type="entry name" value="TPR"/>
    <property type="match status" value="4"/>
</dbReference>
<dbReference type="SUPFAM" id="SSF48452">
    <property type="entry name" value="TPR-like"/>
    <property type="match status" value="1"/>
</dbReference>
<feature type="region of interest" description="Disordered" evidence="1">
    <location>
        <begin position="42"/>
        <end position="72"/>
    </location>
</feature>
<evidence type="ECO:0000256" key="1">
    <source>
        <dbReference type="SAM" id="MobiDB-lite"/>
    </source>
</evidence>
<keyword evidence="4" id="KW-1185">Reference proteome</keyword>
<feature type="signal peptide" evidence="2">
    <location>
        <begin position="1"/>
        <end position="30"/>
    </location>
</feature>
<protein>
    <submittedName>
        <fullName evidence="3">Tetratricopeptide repeat protein</fullName>
    </submittedName>
</protein>
<dbReference type="EMBL" id="JAQNDO010000001">
    <property type="protein sequence ID" value="MDC0748465.1"/>
    <property type="molecule type" value="Genomic_DNA"/>
</dbReference>
<keyword evidence="2" id="KW-0732">Signal</keyword>
<comment type="caution">
    <text evidence="3">The sequence shown here is derived from an EMBL/GenBank/DDBJ whole genome shotgun (WGS) entry which is preliminary data.</text>
</comment>
<feature type="compositionally biased region" description="Low complexity" evidence="1">
    <location>
        <begin position="42"/>
        <end position="54"/>
    </location>
</feature>
<feature type="chain" id="PRO_5047137452" evidence="2">
    <location>
        <begin position="31"/>
        <end position="457"/>
    </location>
</feature>
<reference evidence="3 4" key="1">
    <citation type="submission" date="2022-11" db="EMBL/GenBank/DDBJ databases">
        <title>Minimal conservation of predation-associated metabolite biosynthetic gene clusters underscores biosynthetic potential of Myxococcota including descriptions for ten novel species: Archangium lansinium sp. nov., Myxococcus landrumus sp. nov., Nannocystis bai.</title>
        <authorList>
            <person name="Ahearne A."/>
            <person name="Stevens C."/>
            <person name="Dowd S."/>
        </authorList>
    </citation>
    <scope>NUCLEOTIDE SEQUENCE [LARGE SCALE GENOMIC DNA]</scope>
    <source>
        <strain evidence="3 4">RJM3</strain>
    </source>
</reference>
<sequence length="457" mass="48898">MPPSERISRTPSRWALAALLVLVIPACNKAAQETPPAPIASAAAAPSASVSPPAQDEATRTTRALALQKPNGSSTVDKEIEILVRRIEKTPEPIDPWILLGRAWVRKARYEGDPGYYLNAGAVADLVLGREPKNRPARNLRAAVLLESHAFVEAKDLADQILAEDADDLLALGTKADAALELGAFDEALSSAQQLMDLKPSLPAYGRAGLLRWLQGDPAAAKKNYRAAMDASDPRDPEPFAWVLVEAAKVFWHEGDVDGADKGFDRALSAVADYPPALVGKARVALAKGDAKRAAELAARALAKSPLCETAWLLGDARRAAGDEKGAEEAYQRVAAIGRATDKRTLAAFLAAKNKDPDEALALIREEMKARKGIHTTDVLAWALYRKGDFAAARKESDAARAHGTREPVLLFHAGAIRIAQGEKKEGEKLVREALAMNPHFEPNAVAEANKLLGEGG</sequence>
<dbReference type="Gene3D" id="1.25.40.10">
    <property type="entry name" value="Tetratricopeptide repeat domain"/>
    <property type="match status" value="2"/>
</dbReference>
<gene>
    <name evidence="3" type="ORF">POL67_44470</name>
</gene>
<evidence type="ECO:0000313" key="4">
    <source>
        <dbReference type="Proteomes" id="UP001221411"/>
    </source>
</evidence>
<dbReference type="InterPro" id="IPR019734">
    <property type="entry name" value="TPR_rpt"/>
</dbReference>
<dbReference type="InterPro" id="IPR011990">
    <property type="entry name" value="TPR-like_helical_dom_sf"/>
</dbReference>